<comment type="caution">
    <text evidence="1">The sequence shown here is derived from an EMBL/GenBank/DDBJ whole genome shotgun (WGS) entry which is preliminary data.</text>
</comment>
<evidence type="ECO:0000313" key="2">
    <source>
        <dbReference type="Proteomes" id="UP001229346"/>
    </source>
</evidence>
<organism evidence="1 2">
    <name type="scientific">Paenibacillus harenae</name>
    <dbReference type="NCBI Taxonomy" id="306543"/>
    <lineage>
        <taxon>Bacteria</taxon>
        <taxon>Bacillati</taxon>
        <taxon>Bacillota</taxon>
        <taxon>Bacilli</taxon>
        <taxon>Bacillales</taxon>
        <taxon>Paenibacillaceae</taxon>
        <taxon>Paenibacillus</taxon>
    </lineage>
</organism>
<reference evidence="1 2" key="1">
    <citation type="submission" date="2023-07" db="EMBL/GenBank/DDBJ databases">
        <title>Sorghum-associated microbial communities from plants grown in Nebraska, USA.</title>
        <authorList>
            <person name="Schachtman D."/>
        </authorList>
    </citation>
    <scope>NUCLEOTIDE SEQUENCE [LARGE SCALE GENOMIC DNA]</scope>
    <source>
        <strain evidence="1 2">CC482</strain>
    </source>
</reference>
<dbReference type="RefSeq" id="WP_307202091.1">
    <property type="nucleotide sequence ID" value="NZ_JAUSSU010000002.1"/>
</dbReference>
<sequence length="223" mass="26154">MVNECAAAFEAWLRKHADPEQAGPMEAYMRNQFPFLGIRNPERQALTRELWKAHPLPKGDELRETALQLWSLPEREFHYTAMSLLEKYGKQAGEGHIEVLETLVTQHSWWDTVDFIASHLIGRQLSQYPELVRDYPDRWINSDRMWLRRTAILFQLKYKHSTDFDRLVGYIERCKGESEFFIRKAIGWALREYAKTDAAAVRRYVASAGLSPLSEKEAMKHLR</sequence>
<dbReference type="InterPro" id="IPR016024">
    <property type="entry name" value="ARM-type_fold"/>
</dbReference>
<evidence type="ECO:0000313" key="1">
    <source>
        <dbReference type="EMBL" id="MDQ0111833.1"/>
    </source>
</evidence>
<protein>
    <submittedName>
        <fullName evidence="1">3-methyladenine DNA glycosylase AlkD</fullName>
    </submittedName>
</protein>
<dbReference type="Proteomes" id="UP001229346">
    <property type="component" value="Unassembled WGS sequence"/>
</dbReference>
<accession>A0ABT9TYL3</accession>
<dbReference type="PANTHER" id="PTHR34070:SF1">
    <property type="entry name" value="DNA ALKYLATION REPAIR PROTEIN"/>
    <property type="match status" value="1"/>
</dbReference>
<dbReference type="PANTHER" id="PTHR34070">
    <property type="entry name" value="ARMADILLO-TYPE FOLD"/>
    <property type="match status" value="1"/>
</dbReference>
<dbReference type="Pfam" id="PF08713">
    <property type="entry name" value="DNA_alkylation"/>
    <property type="match status" value="1"/>
</dbReference>
<dbReference type="InterPro" id="IPR014825">
    <property type="entry name" value="DNA_alkylation"/>
</dbReference>
<name>A0ABT9TYL3_PAEHA</name>
<dbReference type="Gene3D" id="1.25.40.290">
    <property type="entry name" value="ARM repeat domains"/>
    <property type="match status" value="1"/>
</dbReference>
<dbReference type="SUPFAM" id="SSF48371">
    <property type="entry name" value="ARM repeat"/>
    <property type="match status" value="1"/>
</dbReference>
<dbReference type="EMBL" id="JAUSSU010000002">
    <property type="protein sequence ID" value="MDQ0111833.1"/>
    <property type="molecule type" value="Genomic_DNA"/>
</dbReference>
<proteinExistence type="predicted"/>
<gene>
    <name evidence="1" type="ORF">J2T15_001266</name>
</gene>
<dbReference type="Gene3D" id="1.20.1660.10">
    <property type="entry name" value="Hypothetical protein (EF3068)"/>
    <property type="match status" value="1"/>
</dbReference>
<keyword evidence="2" id="KW-1185">Reference proteome</keyword>
<dbReference type="CDD" id="cd07064">
    <property type="entry name" value="AlkD_like_1"/>
    <property type="match status" value="1"/>
</dbReference>